<dbReference type="SUPFAM" id="SSF48452">
    <property type="entry name" value="TPR-like"/>
    <property type="match status" value="1"/>
</dbReference>
<proteinExistence type="inferred from homology"/>
<dbReference type="InterPro" id="IPR013949">
    <property type="entry name" value="Utp6"/>
</dbReference>
<gene>
    <name evidence="8" type="primary">UTP6</name>
    <name evidence="8" type="ORF">SLS62_003712</name>
</gene>
<evidence type="ECO:0000313" key="9">
    <source>
        <dbReference type="Proteomes" id="UP001320420"/>
    </source>
</evidence>
<dbReference type="SMART" id="SM00386">
    <property type="entry name" value="HAT"/>
    <property type="match status" value="3"/>
</dbReference>
<keyword evidence="3" id="KW-0698">rRNA processing</keyword>
<dbReference type="Pfam" id="PF08640">
    <property type="entry name" value="U3_assoc_6"/>
    <property type="match status" value="1"/>
</dbReference>
<evidence type="ECO:0000313" key="8">
    <source>
        <dbReference type="EMBL" id="KAK7754418.1"/>
    </source>
</evidence>
<feature type="region of interest" description="Disordered" evidence="6">
    <location>
        <begin position="196"/>
        <end position="242"/>
    </location>
</feature>
<name>A0AAN9V6H7_9PEZI</name>
<dbReference type="PANTHER" id="PTHR23271:SF1">
    <property type="entry name" value="U3 SMALL NUCLEOLAR RNA-ASSOCIATED PROTEIN 6 HOMOLOG"/>
    <property type="match status" value="1"/>
</dbReference>
<feature type="domain" description="U3 small nucleolar RNA-associated protein 6 N-terminal" evidence="7">
    <location>
        <begin position="12"/>
        <end position="85"/>
    </location>
</feature>
<evidence type="ECO:0000256" key="1">
    <source>
        <dbReference type="ARBA" id="ARBA00004604"/>
    </source>
</evidence>
<reference evidence="8 9" key="1">
    <citation type="submission" date="2024-02" db="EMBL/GenBank/DDBJ databases">
        <title>De novo assembly and annotation of 12 fungi associated with fruit tree decline syndrome in Ontario, Canada.</title>
        <authorList>
            <person name="Sulman M."/>
            <person name="Ellouze W."/>
            <person name="Ilyukhin E."/>
        </authorList>
    </citation>
    <scope>NUCLEOTIDE SEQUENCE [LARGE SCALE GENOMIC DNA]</scope>
    <source>
        <strain evidence="8 9">M11/M66-122</strain>
    </source>
</reference>
<evidence type="ECO:0000256" key="6">
    <source>
        <dbReference type="SAM" id="MobiDB-lite"/>
    </source>
</evidence>
<keyword evidence="4" id="KW-0677">Repeat</keyword>
<evidence type="ECO:0000259" key="7">
    <source>
        <dbReference type="Pfam" id="PF08640"/>
    </source>
</evidence>
<comment type="similarity">
    <text evidence="2">Belongs to the UTP6 family.</text>
</comment>
<accession>A0AAN9V6H7</accession>
<dbReference type="InterPro" id="IPR003107">
    <property type="entry name" value="HAT"/>
</dbReference>
<evidence type="ECO:0000256" key="2">
    <source>
        <dbReference type="ARBA" id="ARBA00010734"/>
    </source>
</evidence>
<dbReference type="AlphaFoldDB" id="A0AAN9V6H7"/>
<evidence type="ECO:0000256" key="3">
    <source>
        <dbReference type="ARBA" id="ARBA00022552"/>
    </source>
</evidence>
<feature type="compositionally biased region" description="Basic and acidic residues" evidence="6">
    <location>
        <begin position="203"/>
        <end position="221"/>
    </location>
</feature>
<dbReference type="EMBL" id="JAKJXP020000021">
    <property type="protein sequence ID" value="KAK7754418.1"/>
    <property type="molecule type" value="Genomic_DNA"/>
</dbReference>
<keyword evidence="9" id="KW-1185">Reference proteome</keyword>
<dbReference type="Gene3D" id="1.25.40.10">
    <property type="entry name" value="Tetratricopeptide repeat domain"/>
    <property type="match status" value="1"/>
</dbReference>
<dbReference type="GO" id="GO:0000462">
    <property type="term" value="P:maturation of SSU-rRNA from tricistronic rRNA transcript (SSU-rRNA, 5.8S rRNA, LSU-rRNA)"/>
    <property type="evidence" value="ECO:0007669"/>
    <property type="project" value="InterPro"/>
</dbReference>
<dbReference type="Proteomes" id="UP001320420">
    <property type="component" value="Unassembled WGS sequence"/>
</dbReference>
<sequence length="409" mass="46587">MAGVAEKARFYLERAVPQLREFEEKNIFTAEEIRNLVRKRTDFEHLVLSPGNQPSDWQHYAQWEKSLETLRAKRCRRLQIRTSASHTGQGRVFSILERAVGRHPASVALWKEYLAFARDVKATKRYRKVMTRALRMHPAKPELWVLAGRRSAGSGDMPTARGFFMRGVRFCTRDPVVWLEYARCEMEWLERMEARGKGGNNKGAERAIQEQAEHSDDEIRLGGDNSEDDEEDDEVDEDGRRLVLPDPEKAAKKKVFDEATAQKLAKKNPALDGAIPLAIFDISRKQPFFNAAVTEQFFDLFAVFDKVSSQGKIIQHVLDTMQELYPNDPSTLYCYIRQPLVGVAIDTPAYPKALREALARLKSSLPTATDRPKLAEKIQSWLEPVVASKDLDAGIRAVLEHTLRTLPKP</sequence>
<dbReference type="GO" id="GO:0034388">
    <property type="term" value="C:Pwp2p-containing subcomplex of 90S preribosome"/>
    <property type="evidence" value="ECO:0007669"/>
    <property type="project" value="TreeGrafter"/>
</dbReference>
<evidence type="ECO:0000256" key="4">
    <source>
        <dbReference type="ARBA" id="ARBA00022737"/>
    </source>
</evidence>
<dbReference type="GO" id="GO:0030515">
    <property type="term" value="F:snoRNA binding"/>
    <property type="evidence" value="ECO:0007669"/>
    <property type="project" value="InterPro"/>
</dbReference>
<comment type="subcellular location">
    <subcellularLocation>
        <location evidence="1">Nucleus</location>
        <location evidence="1">Nucleolus</location>
    </subcellularLocation>
</comment>
<dbReference type="PANTHER" id="PTHR23271">
    <property type="entry name" value="HEPATOCELLULAR CARCINOMA-ASSOCIATED ANTIGEN 66"/>
    <property type="match status" value="1"/>
</dbReference>
<feature type="compositionally biased region" description="Acidic residues" evidence="6">
    <location>
        <begin position="225"/>
        <end position="237"/>
    </location>
</feature>
<protein>
    <submittedName>
        <fullName evidence="8">U3 snoRNP protein</fullName>
    </submittedName>
</protein>
<keyword evidence="5" id="KW-0539">Nucleus</keyword>
<evidence type="ECO:0000256" key="5">
    <source>
        <dbReference type="ARBA" id="ARBA00023242"/>
    </source>
</evidence>
<dbReference type="GO" id="GO:0032040">
    <property type="term" value="C:small-subunit processome"/>
    <property type="evidence" value="ECO:0007669"/>
    <property type="project" value="TreeGrafter"/>
</dbReference>
<dbReference type="InterPro" id="IPR011990">
    <property type="entry name" value="TPR-like_helical_dom_sf"/>
</dbReference>
<comment type="caution">
    <text evidence="8">The sequence shown here is derived from an EMBL/GenBank/DDBJ whole genome shotgun (WGS) entry which is preliminary data.</text>
</comment>
<dbReference type="InterPro" id="IPR055347">
    <property type="entry name" value="UTP6_N"/>
</dbReference>
<organism evidence="8 9">
    <name type="scientific">Diatrype stigma</name>
    <dbReference type="NCBI Taxonomy" id="117547"/>
    <lineage>
        <taxon>Eukaryota</taxon>
        <taxon>Fungi</taxon>
        <taxon>Dikarya</taxon>
        <taxon>Ascomycota</taxon>
        <taxon>Pezizomycotina</taxon>
        <taxon>Sordariomycetes</taxon>
        <taxon>Xylariomycetidae</taxon>
        <taxon>Xylariales</taxon>
        <taxon>Diatrypaceae</taxon>
        <taxon>Diatrype</taxon>
    </lineage>
</organism>